<comment type="caution">
    <text evidence="2">The sequence shown here is derived from an EMBL/GenBank/DDBJ whole genome shotgun (WGS) entry which is preliminary data.</text>
</comment>
<organism evidence="2 3">
    <name type="scientific">Hibiscus sabdariffa</name>
    <name type="common">roselle</name>
    <dbReference type="NCBI Taxonomy" id="183260"/>
    <lineage>
        <taxon>Eukaryota</taxon>
        <taxon>Viridiplantae</taxon>
        <taxon>Streptophyta</taxon>
        <taxon>Embryophyta</taxon>
        <taxon>Tracheophyta</taxon>
        <taxon>Spermatophyta</taxon>
        <taxon>Magnoliopsida</taxon>
        <taxon>eudicotyledons</taxon>
        <taxon>Gunneridae</taxon>
        <taxon>Pentapetalae</taxon>
        <taxon>rosids</taxon>
        <taxon>malvids</taxon>
        <taxon>Malvales</taxon>
        <taxon>Malvaceae</taxon>
        <taxon>Malvoideae</taxon>
        <taxon>Hibiscus</taxon>
    </lineage>
</organism>
<sequence>MKIFWLESENLFEIKLLDSDNDVLEVVIKLTRNHYVHVYLEEVLTASNVANVELEINVEVSDAGSFEPEVSDDAGTFEPKFNVEVSDDVGSFEPEFNVEVSDITIVSDDDSLKENIGEPEIYDNVSEPSEIRVESNFDS</sequence>
<evidence type="ECO:0000313" key="2">
    <source>
        <dbReference type="EMBL" id="KAK9006320.1"/>
    </source>
</evidence>
<evidence type="ECO:0000313" key="3">
    <source>
        <dbReference type="Proteomes" id="UP001396334"/>
    </source>
</evidence>
<feature type="region of interest" description="Disordered" evidence="1">
    <location>
        <begin position="116"/>
        <end position="139"/>
    </location>
</feature>
<evidence type="ECO:0000256" key="1">
    <source>
        <dbReference type="SAM" id="MobiDB-lite"/>
    </source>
</evidence>
<dbReference type="Proteomes" id="UP001396334">
    <property type="component" value="Unassembled WGS sequence"/>
</dbReference>
<accession>A0ABR2R0J2</accession>
<proteinExistence type="predicted"/>
<reference evidence="2 3" key="1">
    <citation type="journal article" date="2024" name="G3 (Bethesda)">
        <title>Genome assembly of Hibiscus sabdariffa L. provides insights into metabolisms of medicinal natural products.</title>
        <authorList>
            <person name="Kim T."/>
        </authorList>
    </citation>
    <scope>NUCLEOTIDE SEQUENCE [LARGE SCALE GENOMIC DNA]</scope>
    <source>
        <strain evidence="2">TK-2024</strain>
        <tissue evidence="2">Old leaves</tissue>
    </source>
</reference>
<gene>
    <name evidence="2" type="ORF">V6N11_035362</name>
</gene>
<feature type="compositionally biased region" description="Basic and acidic residues" evidence="1">
    <location>
        <begin position="129"/>
        <end position="139"/>
    </location>
</feature>
<protein>
    <submittedName>
        <fullName evidence="2">Uncharacterized protein</fullName>
    </submittedName>
</protein>
<keyword evidence="3" id="KW-1185">Reference proteome</keyword>
<dbReference type="EMBL" id="JBBPBN010000029">
    <property type="protein sequence ID" value="KAK9006320.1"/>
    <property type="molecule type" value="Genomic_DNA"/>
</dbReference>
<name>A0ABR2R0J2_9ROSI</name>